<protein>
    <submittedName>
        <fullName evidence="1">Uncharacterized protein</fullName>
    </submittedName>
</protein>
<sequence length="452" mass="50405">MAVYDIHGNSMTANKTALEKVCIYYGYPVGIGNSWSVEGALAIYKGYDIVVFGDTYELPEQEVYAETVEILKRLAEEAPKTRCVGYIPIGDLEETEYSGLTMQELKRRVDLWANIGAKGIFLDEFGYDYKVTRERQNEIVNYVHEQGMFCIANSWNTNYVFSSLPMTLDDLPGFEPNPDGQVPAIGKMDYSLLENFFYSCEKDESAGKVTLKSASCWRVDDGYGYYSRTQEEYGTTYYEKFGTKLLQLDAIPHDLTATQKNTLMTLALIGAKIFNIAALAFGDEDWGSSGYYYEWDIPTAIDLSEDTSKGIHAVLAENRGEDNNSFPYKWTASVNGNTLSLIFDVQDGNDEVFNDATHYVTVNDIIVRNAWQTIYEFGEDVKQAVATTNAVKKQVEEALPTLTSAEVKLKVLVQDAETKIGTASSEAQKTIDSALADVAGVTAGFGFKEVQW</sequence>
<organism evidence="1">
    <name type="scientific">Myoviridae sp. ctSGr1</name>
    <dbReference type="NCBI Taxonomy" id="2827609"/>
    <lineage>
        <taxon>Viruses</taxon>
        <taxon>Duplodnaviria</taxon>
        <taxon>Heunggongvirae</taxon>
        <taxon>Uroviricota</taxon>
        <taxon>Caudoviricetes</taxon>
    </lineage>
</organism>
<accession>A0A8S5LR95</accession>
<reference evidence="1" key="1">
    <citation type="journal article" date="2021" name="Proc. Natl. Acad. Sci. U.S.A.">
        <title>A Catalog of Tens of Thousands of Viruses from Human Metagenomes Reveals Hidden Associations with Chronic Diseases.</title>
        <authorList>
            <person name="Tisza M.J."/>
            <person name="Buck C.B."/>
        </authorList>
    </citation>
    <scope>NUCLEOTIDE SEQUENCE</scope>
    <source>
        <strain evidence="1">CtSGr1</strain>
    </source>
</reference>
<name>A0A8S5LR95_9CAUD</name>
<evidence type="ECO:0000313" key="1">
    <source>
        <dbReference type="EMBL" id="DAD72553.1"/>
    </source>
</evidence>
<proteinExistence type="predicted"/>
<dbReference type="EMBL" id="BK015900">
    <property type="protein sequence ID" value="DAD72553.1"/>
    <property type="molecule type" value="Genomic_DNA"/>
</dbReference>